<dbReference type="SUPFAM" id="SSF46785">
    <property type="entry name" value="Winged helix' DNA-binding domain"/>
    <property type="match status" value="1"/>
</dbReference>
<dbReference type="GO" id="GO:0032259">
    <property type="term" value="P:methylation"/>
    <property type="evidence" value="ECO:0007669"/>
    <property type="project" value="UniProtKB-KW"/>
</dbReference>
<keyword evidence="8" id="KW-1185">Reference proteome</keyword>
<dbReference type="OMA" id="HEPRMNH"/>
<keyword evidence="1" id="KW-0489">Methyltransferase</keyword>
<sequence>MDHVHVEEADVALKAQAHVWNQMYAFINSASLKCAVELGIPDIIHKHGKPMALTDLAAALHSNTSTGSCALSCINSGFFVSSHENKNREGGGGEASYALAPPAYYLLDSNPCSLKPYLLAMLDPVAVKPWGQLSRCPWEAMRSDSKLNNLFNKAMASDARLVAKALLSKDEHGAFPDMDCTNFDMPHVVAGLEGVRNLKHVPGDMFESIPPAHAILLKWVLHDWDDEHCVKILKNCKEAIVKNGCKGGKVMIIDMVVSCQHHQPITPNAFETQLFFYMRMMCLVSGKEREEEWAKLFEEAGLTKYKITPMLGLRSLIEVFP</sequence>
<dbReference type="Gene3D" id="3.40.50.150">
    <property type="entry name" value="Vaccinia Virus protein VP39"/>
    <property type="match status" value="1"/>
</dbReference>
<dbReference type="Gramene" id="Kaladp0011s0822.1.v1.1">
    <property type="protein sequence ID" value="Kaladp0011s0822.1.v1.1"/>
    <property type="gene ID" value="Kaladp0011s0822.v1.1"/>
</dbReference>
<dbReference type="PROSITE" id="PS51683">
    <property type="entry name" value="SAM_OMT_II"/>
    <property type="match status" value="1"/>
</dbReference>
<dbReference type="Pfam" id="PF08100">
    <property type="entry name" value="Dimerisation"/>
    <property type="match status" value="1"/>
</dbReference>
<feature type="domain" description="O-methyltransferase dimerisation" evidence="6">
    <location>
        <begin position="20"/>
        <end position="107"/>
    </location>
</feature>
<dbReference type="EnsemblPlants" id="Kaladp0011s0822.1.v1.1">
    <property type="protein sequence ID" value="Kaladp0011s0822.1.v1.1"/>
    <property type="gene ID" value="Kaladp0011s0822.v1.1"/>
</dbReference>
<dbReference type="InterPro" id="IPR001077">
    <property type="entry name" value="COMT_C"/>
</dbReference>
<dbReference type="AlphaFoldDB" id="A0A7N0RJN5"/>
<keyword evidence="3" id="KW-0949">S-adenosyl-L-methionine</keyword>
<accession>A0A7N0RJN5</accession>
<evidence type="ECO:0000256" key="2">
    <source>
        <dbReference type="ARBA" id="ARBA00022679"/>
    </source>
</evidence>
<dbReference type="Proteomes" id="UP000594263">
    <property type="component" value="Unplaced"/>
</dbReference>
<protein>
    <submittedName>
        <fullName evidence="7">Uncharacterized protein</fullName>
    </submittedName>
</protein>
<evidence type="ECO:0000313" key="8">
    <source>
        <dbReference type="Proteomes" id="UP000594263"/>
    </source>
</evidence>
<organism evidence="7 8">
    <name type="scientific">Kalanchoe fedtschenkoi</name>
    <name type="common">Lavender scallops</name>
    <name type="synonym">South American air plant</name>
    <dbReference type="NCBI Taxonomy" id="63787"/>
    <lineage>
        <taxon>Eukaryota</taxon>
        <taxon>Viridiplantae</taxon>
        <taxon>Streptophyta</taxon>
        <taxon>Embryophyta</taxon>
        <taxon>Tracheophyta</taxon>
        <taxon>Spermatophyta</taxon>
        <taxon>Magnoliopsida</taxon>
        <taxon>eudicotyledons</taxon>
        <taxon>Gunneridae</taxon>
        <taxon>Pentapetalae</taxon>
        <taxon>Saxifragales</taxon>
        <taxon>Crassulaceae</taxon>
        <taxon>Kalanchoe</taxon>
    </lineage>
</organism>
<evidence type="ECO:0000256" key="3">
    <source>
        <dbReference type="ARBA" id="ARBA00022691"/>
    </source>
</evidence>
<evidence type="ECO:0000259" key="5">
    <source>
        <dbReference type="Pfam" id="PF00891"/>
    </source>
</evidence>
<dbReference type="InterPro" id="IPR036390">
    <property type="entry name" value="WH_DNA-bd_sf"/>
</dbReference>
<dbReference type="Gene3D" id="1.10.10.10">
    <property type="entry name" value="Winged helix-like DNA-binding domain superfamily/Winged helix DNA-binding domain"/>
    <property type="match status" value="1"/>
</dbReference>
<dbReference type="InterPro" id="IPR029063">
    <property type="entry name" value="SAM-dependent_MTases_sf"/>
</dbReference>
<evidence type="ECO:0000256" key="1">
    <source>
        <dbReference type="ARBA" id="ARBA00022603"/>
    </source>
</evidence>
<evidence type="ECO:0000259" key="6">
    <source>
        <dbReference type="Pfam" id="PF08100"/>
    </source>
</evidence>
<dbReference type="PIRSF" id="PIRSF005739">
    <property type="entry name" value="O-mtase"/>
    <property type="match status" value="1"/>
</dbReference>
<name>A0A7N0RJN5_KALFE</name>
<dbReference type="GO" id="GO:0046983">
    <property type="term" value="F:protein dimerization activity"/>
    <property type="evidence" value="ECO:0007669"/>
    <property type="project" value="InterPro"/>
</dbReference>
<feature type="domain" description="O-methyltransferase C-terminal" evidence="5">
    <location>
        <begin position="174"/>
        <end position="302"/>
    </location>
</feature>
<dbReference type="PANTHER" id="PTHR11746">
    <property type="entry name" value="O-METHYLTRANSFERASE"/>
    <property type="match status" value="1"/>
</dbReference>
<dbReference type="Pfam" id="PF00891">
    <property type="entry name" value="Methyltransf_2"/>
    <property type="match status" value="1"/>
</dbReference>
<reference evidence="7" key="1">
    <citation type="submission" date="2021-01" db="UniProtKB">
        <authorList>
            <consortium name="EnsemblPlants"/>
        </authorList>
    </citation>
    <scope>IDENTIFICATION</scope>
</reference>
<proteinExistence type="predicted"/>
<dbReference type="InterPro" id="IPR036388">
    <property type="entry name" value="WH-like_DNA-bd_sf"/>
</dbReference>
<keyword evidence="2" id="KW-0808">Transferase</keyword>
<feature type="active site" description="Proton acceptor" evidence="4">
    <location>
        <position position="222"/>
    </location>
</feature>
<dbReference type="SUPFAM" id="SSF53335">
    <property type="entry name" value="S-adenosyl-L-methionine-dependent methyltransferases"/>
    <property type="match status" value="1"/>
</dbReference>
<dbReference type="GO" id="GO:0008171">
    <property type="term" value="F:O-methyltransferase activity"/>
    <property type="evidence" value="ECO:0007669"/>
    <property type="project" value="InterPro"/>
</dbReference>
<evidence type="ECO:0000256" key="4">
    <source>
        <dbReference type="PIRSR" id="PIRSR005739-1"/>
    </source>
</evidence>
<dbReference type="InterPro" id="IPR016461">
    <property type="entry name" value="COMT-like"/>
</dbReference>
<dbReference type="InterPro" id="IPR012967">
    <property type="entry name" value="COMT_dimerisation"/>
</dbReference>
<evidence type="ECO:0000313" key="7">
    <source>
        <dbReference type="EnsemblPlants" id="Kaladp0011s0822.1.v1.1"/>
    </source>
</evidence>